<dbReference type="Pfam" id="PF07729">
    <property type="entry name" value="FCD"/>
    <property type="match status" value="1"/>
</dbReference>
<dbReference type="Gene3D" id="1.10.10.10">
    <property type="entry name" value="Winged helix-like DNA-binding domain superfamily/Winged helix DNA-binding domain"/>
    <property type="match status" value="1"/>
</dbReference>
<dbReference type="InterPro" id="IPR011711">
    <property type="entry name" value="GntR_C"/>
</dbReference>
<name>A0A7V5M015_UNCAE</name>
<accession>A0A7V5M015</accession>
<dbReference type="PROSITE" id="PS50949">
    <property type="entry name" value="HTH_GNTR"/>
    <property type="match status" value="1"/>
</dbReference>
<keyword evidence="2" id="KW-0238">DNA-binding</keyword>
<dbReference type="EMBL" id="DRTT01000178">
    <property type="protein sequence ID" value="HHF99120.1"/>
    <property type="molecule type" value="Genomic_DNA"/>
</dbReference>
<dbReference type="SUPFAM" id="SSF48008">
    <property type="entry name" value="GntR ligand-binding domain-like"/>
    <property type="match status" value="1"/>
</dbReference>
<dbReference type="PANTHER" id="PTHR43537">
    <property type="entry name" value="TRANSCRIPTIONAL REGULATOR, GNTR FAMILY"/>
    <property type="match status" value="1"/>
</dbReference>
<dbReference type="SMART" id="SM00895">
    <property type="entry name" value="FCD"/>
    <property type="match status" value="1"/>
</dbReference>
<dbReference type="InterPro" id="IPR000524">
    <property type="entry name" value="Tscrpt_reg_HTH_GntR"/>
</dbReference>
<dbReference type="SMART" id="SM00345">
    <property type="entry name" value="HTH_GNTR"/>
    <property type="match status" value="1"/>
</dbReference>
<evidence type="ECO:0000256" key="2">
    <source>
        <dbReference type="ARBA" id="ARBA00023125"/>
    </source>
</evidence>
<dbReference type="GO" id="GO:0003700">
    <property type="term" value="F:DNA-binding transcription factor activity"/>
    <property type="evidence" value="ECO:0007669"/>
    <property type="project" value="InterPro"/>
</dbReference>
<dbReference type="SUPFAM" id="SSF46785">
    <property type="entry name" value="Winged helix' DNA-binding domain"/>
    <property type="match status" value="1"/>
</dbReference>
<keyword evidence="1" id="KW-0805">Transcription regulation</keyword>
<keyword evidence="3" id="KW-0804">Transcription</keyword>
<evidence type="ECO:0000256" key="3">
    <source>
        <dbReference type="ARBA" id="ARBA00023163"/>
    </source>
</evidence>
<dbReference type="InterPro" id="IPR036390">
    <property type="entry name" value="WH_DNA-bd_sf"/>
</dbReference>
<evidence type="ECO:0000259" key="4">
    <source>
        <dbReference type="PROSITE" id="PS50949"/>
    </source>
</evidence>
<dbReference type="InterPro" id="IPR036388">
    <property type="entry name" value="WH-like_DNA-bd_sf"/>
</dbReference>
<dbReference type="GO" id="GO:0003677">
    <property type="term" value="F:DNA binding"/>
    <property type="evidence" value="ECO:0007669"/>
    <property type="project" value="UniProtKB-KW"/>
</dbReference>
<reference evidence="5" key="1">
    <citation type="journal article" date="2020" name="mSystems">
        <title>Genome- and Community-Level Interaction Insights into Carbon Utilization and Element Cycling Functions of Hydrothermarchaeota in Hydrothermal Sediment.</title>
        <authorList>
            <person name="Zhou Z."/>
            <person name="Liu Y."/>
            <person name="Xu W."/>
            <person name="Pan J."/>
            <person name="Luo Z.H."/>
            <person name="Li M."/>
        </authorList>
    </citation>
    <scope>NUCLEOTIDE SEQUENCE [LARGE SCALE GENOMIC DNA]</scope>
    <source>
        <strain evidence="5">HyVt-92</strain>
    </source>
</reference>
<organism evidence="5">
    <name type="scientific">Aerophobetes bacterium</name>
    <dbReference type="NCBI Taxonomy" id="2030807"/>
    <lineage>
        <taxon>Bacteria</taxon>
        <taxon>Candidatus Aerophobota</taxon>
    </lineage>
</organism>
<protein>
    <submittedName>
        <fullName evidence="5">GntR family transcriptional regulator</fullName>
    </submittedName>
</protein>
<dbReference type="Gene3D" id="1.20.120.530">
    <property type="entry name" value="GntR ligand-binding domain-like"/>
    <property type="match status" value="1"/>
</dbReference>
<evidence type="ECO:0000256" key="1">
    <source>
        <dbReference type="ARBA" id="ARBA00023015"/>
    </source>
</evidence>
<dbReference type="PRINTS" id="PR00035">
    <property type="entry name" value="HTHGNTR"/>
</dbReference>
<gene>
    <name evidence="5" type="ORF">ENL39_06535</name>
</gene>
<sequence>MERTGKDRKDNLLSKTDMVYRALQEEIVEGRIPPGERLVERNLMERFGVSKTPIREALLKLKQDGLVKGGVVHQGVSVIRISREDAIEIYDLREVLEGLAARKAAERIREEDIEKLNSFLQLFEECVEKGDVRKYAKMDLDFHKFLAVVSGNKRLVKAIERFFYQARILLRTSLTLPSRGPKVSLAEHRKVVEAIIEKNASLAEKKAKEHVRNTKEAVLRWFENTQW</sequence>
<proteinExistence type="predicted"/>
<dbReference type="InterPro" id="IPR008920">
    <property type="entry name" value="TF_FadR/GntR_C"/>
</dbReference>
<dbReference type="CDD" id="cd07377">
    <property type="entry name" value="WHTH_GntR"/>
    <property type="match status" value="1"/>
</dbReference>
<comment type="caution">
    <text evidence="5">The sequence shown here is derived from an EMBL/GenBank/DDBJ whole genome shotgun (WGS) entry which is preliminary data.</text>
</comment>
<evidence type="ECO:0000313" key="5">
    <source>
        <dbReference type="EMBL" id="HHF99120.1"/>
    </source>
</evidence>
<dbReference type="Proteomes" id="UP000886070">
    <property type="component" value="Unassembled WGS sequence"/>
</dbReference>
<feature type="domain" description="HTH gntR-type" evidence="4">
    <location>
        <begin position="13"/>
        <end position="81"/>
    </location>
</feature>
<dbReference type="Pfam" id="PF00392">
    <property type="entry name" value="GntR"/>
    <property type="match status" value="1"/>
</dbReference>
<dbReference type="AlphaFoldDB" id="A0A7V5M015"/>
<dbReference type="PANTHER" id="PTHR43537:SF24">
    <property type="entry name" value="GLUCONATE OPERON TRANSCRIPTIONAL REPRESSOR"/>
    <property type="match status" value="1"/>
</dbReference>